<dbReference type="InterPro" id="IPR029068">
    <property type="entry name" value="Glyas_Bleomycin-R_OHBP_Dase"/>
</dbReference>
<name>A0A7D7N2I6_9NEIS</name>
<dbReference type="SUPFAM" id="SSF54593">
    <property type="entry name" value="Glyoxalase/Bleomycin resistance protein/Dihydroxybiphenyl dioxygenase"/>
    <property type="match status" value="1"/>
</dbReference>
<evidence type="ECO:0000259" key="1">
    <source>
        <dbReference type="PROSITE" id="PS51819"/>
    </source>
</evidence>
<dbReference type="InterPro" id="IPR037523">
    <property type="entry name" value="VOC_core"/>
</dbReference>
<dbReference type="RefSeq" id="WP_009118391.1">
    <property type="nucleotide sequence ID" value="NZ_CP059567.1"/>
</dbReference>
<protein>
    <submittedName>
        <fullName evidence="2">VOC family protein</fullName>
    </submittedName>
</protein>
<evidence type="ECO:0000313" key="3">
    <source>
        <dbReference type="Proteomes" id="UP000514752"/>
    </source>
</evidence>
<organism evidence="2 3">
    <name type="scientific">Neisseria shayeganii</name>
    <dbReference type="NCBI Taxonomy" id="607712"/>
    <lineage>
        <taxon>Bacteria</taxon>
        <taxon>Pseudomonadati</taxon>
        <taxon>Pseudomonadota</taxon>
        <taxon>Betaproteobacteria</taxon>
        <taxon>Neisseriales</taxon>
        <taxon>Neisseriaceae</taxon>
        <taxon>Neisseria</taxon>
    </lineage>
</organism>
<sequence length="134" mass="14215">MFSHIVIGSNDIDRAQAFYDGVLAVLGVGKGKRQQNATGQQRVLYFHAAGFLGITEPINGEPASVANGSTIGFACSSIEQVQAFYDTAIALGATPIEDAPGIRTPPFGKVYLAYVRDLDGHKLCAAYRLPPDGE</sequence>
<dbReference type="PANTHER" id="PTHR35006">
    <property type="entry name" value="GLYOXALASE FAMILY PROTEIN (AFU_ORTHOLOGUE AFUA_5G14830)"/>
    <property type="match status" value="1"/>
</dbReference>
<dbReference type="InterPro" id="IPR004360">
    <property type="entry name" value="Glyas_Fos-R_dOase_dom"/>
</dbReference>
<evidence type="ECO:0000313" key="2">
    <source>
        <dbReference type="EMBL" id="QMT39845.1"/>
    </source>
</evidence>
<dbReference type="Gene3D" id="3.10.180.10">
    <property type="entry name" value="2,3-Dihydroxybiphenyl 1,2-Dioxygenase, domain 1"/>
    <property type="match status" value="1"/>
</dbReference>
<dbReference type="PANTHER" id="PTHR35006:SF1">
    <property type="entry name" value="BLL2941 PROTEIN"/>
    <property type="match status" value="1"/>
</dbReference>
<proteinExistence type="predicted"/>
<reference evidence="2 3" key="1">
    <citation type="submission" date="2020-07" db="EMBL/GenBank/DDBJ databases">
        <title>Genomic diversity of species in the Neisseriaceae family.</title>
        <authorList>
            <person name="Vincent A.T."/>
            <person name="Bernet E."/>
            <person name="Veyrier F.J."/>
        </authorList>
    </citation>
    <scope>NUCLEOTIDE SEQUENCE [LARGE SCALE GENOMIC DNA]</scope>
    <source>
        <strain evidence="2 3">DSM 22244</strain>
    </source>
</reference>
<feature type="domain" description="VOC" evidence="1">
    <location>
        <begin position="1"/>
        <end position="128"/>
    </location>
</feature>
<dbReference type="PROSITE" id="PS51819">
    <property type="entry name" value="VOC"/>
    <property type="match status" value="1"/>
</dbReference>
<dbReference type="AlphaFoldDB" id="A0A7D7N2I6"/>
<accession>A0A7D7N2I6</accession>
<dbReference type="EMBL" id="CP059567">
    <property type="protein sequence ID" value="QMT39845.1"/>
    <property type="molecule type" value="Genomic_DNA"/>
</dbReference>
<dbReference type="KEGG" id="nsg:H3L94_08210"/>
<dbReference type="Proteomes" id="UP000514752">
    <property type="component" value="Chromosome"/>
</dbReference>
<dbReference type="Pfam" id="PF00903">
    <property type="entry name" value="Glyoxalase"/>
    <property type="match status" value="1"/>
</dbReference>
<dbReference type="CDD" id="cd07262">
    <property type="entry name" value="VOC_like"/>
    <property type="match status" value="1"/>
</dbReference>
<gene>
    <name evidence="2" type="ORF">H3L94_08210</name>
</gene>